<dbReference type="Pfam" id="PF13041">
    <property type="entry name" value="PPR_2"/>
    <property type="match status" value="3"/>
</dbReference>
<feature type="repeat" description="PPR" evidence="3">
    <location>
        <begin position="169"/>
        <end position="203"/>
    </location>
</feature>
<reference evidence="5" key="1">
    <citation type="submission" date="2021-01" db="EMBL/GenBank/DDBJ databases">
        <title>Adiantum capillus-veneris genome.</title>
        <authorList>
            <person name="Fang Y."/>
            <person name="Liao Q."/>
        </authorList>
    </citation>
    <scope>NUCLEOTIDE SEQUENCE</scope>
    <source>
        <strain evidence="5">H3</strain>
        <tissue evidence="5">Leaf</tissue>
    </source>
</reference>
<evidence type="ECO:0000256" key="1">
    <source>
        <dbReference type="ARBA" id="ARBA00007626"/>
    </source>
</evidence>
<dbReference type="NCBIfam" id="TIGR00756">
    <property type="entry name" value="PPR"/>
    <property type="match status" value="11"/>
</dbReference>
<dbReference type="Gene3D" id="1.25.40.10">
    <property type="entry name" value="Tetratricopeptide repeat domain"/>
    <property type="match status" value="6"/>
</dbReference>
<dbReference type="Proteomes" id="UP000886520">
    <property type="component" value="Chromosome 24"/>
</dbReference>
<dbReference type="OrthoDB" id="185373at2759"/>
<feature type="repeat" description="PPR" evidence="3">
    <location>
        <begin position="800"/>
        <end position="834"/>
    </location>
</feature>
<dbReference type="Pfam" id="PF13812">
    <property type="entry name" value="PPR_3"/>
    <property type="match status" value="3"/>
</dbReference>
<comment type="similarity">
    <text evidence="1">Belongs to the PPR family. P subfamily.</text>
</comment>
<proteinExistence type="inferred from homology"/>
<feature type="repeat" description="PPR" evidence="3">
    <location>
        <begin position="590"/>
        <end position="624"/>
    </location>
</feature>
<dbReference type="InterPro" id="IPR011990">
    <property type="entry name" value="TPR-like_helical_dom_sf"/>
</dbReference>
<feature type="repeat" description="PPR" evidence="3">
    <location>
        <begin position="345"/>
        <end position="379"/>
    </location>
</feature>
<dbReference type="InterPro" id="IPR002885">
    <property type="entry name" value="PPR_rpt"/>
</dbReference>
<comment type="caution">
    <text evidence="5">The sequence shown here is derived from an EMBL/GenBank/DDBJ whole genome shotgun (WGS) entry which is preliminary data.</text>
</comment>
<feature type="repeat" description="PPR" evidence="3">
    <location>
        <begin position="625"/>
        <end position="659"/>
    </location>
</feature>
<evidence type="ECO:0000313" key="5">
    <source>
        <dbReference type="EMBL" id="KAI5059887.1"/>
    </source>
</evidence>
<name>A0A9D4Z495_ADICA</name>
<dbReference type="Pfam" id="PF01535">
    <property type="entry name" value="PPR"/>
    <property type="match status" value="1"/>
</dbReference>
<feature type="repeat" description="PPR" evidence="3">
    <location>
        <begin position="450"/>
        <end position="484"/>
    </location>
</feature>
<protein>
    <recommendedName>
        <fullName evidence="4">PROP1-like PPR domain-containing protein</fullName>
    </recommendedName>
</protein>
<evidence type="ECO:0000256" key="2">
    <source>
        <dbReference type="ARBA" id="ARBA00022737"/>
    </source>
</evidence>
<sequence length="981" mass="110478">MAAQNGGCTHAHQQPWCSCDAVRIGVALQKMVVRRGDHPSGPCFSSACELGPNRVHVERHVDYDHGQYLARPPPPLVPSIKHLPKRFKKKVKRGRRTKDQNDWDISQLVQKILALEPGGDIDGLLNHWTGRFNRKNFPILIQEMTMTGSLNHSDRVFNWMKHQELYRARADMYNDMMCLNIRHNQLDSARRLFKEMQESRCNPDVESYNVLINAYGRARHLQLASNAFDAMLTAGIAPSRQSYNNLISAYGSSGKWEYCLQLCKKMMDNGVGPDIVTHNILLSALRNGGEYDKAISYFHGMEARNFPLDLVTYNILMKCFSQVGQYGKAIDLFCRLRNSSYCKPNLVTFNTVMHIYGVCGRLSDAKSTFELMLAEGLAPDVVSYNTLIGVYSSAGLYKEAESVMSLMKEAGHRPNLVTYTSLVNAYGKSGQPERAEVIFGMIERHSLKPNTVSYNALISAYSWVGNFDDAMRVYDVMKSKKVRPNSVTICTLLTASGKGGYMEKIHDILLEAACHNIQLNTTLCNAALTALIGGGAYDSAEKLFVTMQTDGIRADSVTYFLLIKMSGLIGDHMQAHRLFDELCAGAAGLTVEACSELINIYAKKGMPCEAQAVYEKMKILGCCPNVVTFTSLLCAYGVKGLLREAVGVFEDMVAEGIVPDIVAYTALISTFNKNGYPEKAIELARSIQHEEVCQNEVFCMEILAACSKLRDWRTALDTFQKMQDAGTVATHQTVHHLLLVVGKSGQPEEMLKLYLKIKKLGFEPTSGIYETLLNCFAKAGRWRLCMEILGWFELARFKPSFQTYNIALACLNSKEQWRSYLDVYKEMKDAGYLPTKSMASTAEKASHLWEGVKYSCIRCLVLFDGSSLQWPPLMCRNVDLKIEPYRYVDLQKLVSDEGCTCWYLKQQAEIVRDNRFIPPGNWAQRVHHRERREFRLGHEHNKQSEIGRACLELQGLFPPYPPTSWLYSLAHIVFSSIGVRA</sequence>
<feature type="repeat" description="PPR" evidence="3">
    <location>
        <begin position="204"/>
        <end position="238"/>
    </location>
</feature>
<dbReference type="PANTHER" id="PTHR47447">
    <property type="entry name" value="OS03G0856100 PROTEIN"/>
    <property type="match status" value="1"/>
</dbReference>
<feature type="repeat" description="PPR" evidence="3">
    <location>
        <begin position="415"/>
        <end position="449"/>
    </location>
</feature>
<feature type="repeat" description="PPR" evidence="3">
    <location>
        <begin position="239"/>
        <end position="273"/>
    </location>
</feature>
<feature type="repeat" description="PPR" evidence="3">
    <location>
        <begin position="380"/>
        <end position="414"/>
    </location>
</feature>
<dbReference type="Pfam" id="PF17177">
    <property type="entry name" value="PPR_long"/>
    <property type="match status" value="1"/>
</dbReference>
<evidence type="ECO:0000259" key="4">
    <source>
        <dbReference type="Pfam" id="PF17177"/>
    </source>
</evidence>
<organism evidence="5 6">
    <name type="scientific">Adiantum capillus-veneris</name>
    <name type="common">Maidenhair fern</name>
    <dbReference type="NCBI Taxonomy" id="13818"/>
    <lineage>
        <taxon>Eukaryota</taxon>
        <taxon>Viridiplantae</taxon>
        <taxon>Streptophyta</taxon>
        <taxon>Embryophyta</taxon>
        <taxon>Tracheophyta</taxon>
        <taxon>Polypodiopsida</taxon>
        <taxon>Polypodiidae</taxon>
        <taxon>Polypodiales</taxon>
        <taxon>Pteridineae</taxon>
        <taxon>Pteridaceae</taxon>
        <taxon>Vittarioideae</taxon>
        <taxon>Adiantum</taxon>
    </lineage>
</organism>
<keyword evidence="2" id="KW-0677">Repeat</keyword>
<feature type="domain" description="PROP1-like PPR" evidence="4">
    <location>
        <begin position="703"/>
        <end position="831"/>
    </location>
</feature>
<dbReference type="InterPro" id="IPR033443">
    <property type="entry name" value="PROP1-like_PPR_dom"/>
</dbReference>
<dbReference type="AlphaFoldDB" id="A0A9D4Z495"/>
<evidence type="ECO:0000256" key="3">
    <source>
        <dbReference type="PROSITE-ProRule" id="PRU00708"/>
    </source>
</evidence>
<feature type="repeat" description="PPR" evidence="3">
    <location>
        <begin position="309"/>
        <end position="343"/>
    </location>
</feature>
<keyword evidence="6" id="KW-1185">Reference proteome</keyword>
<dbReference type="PROSITE" id="PS51375">
    <property type="entry name" value="PPR"/>
    <property type="match status" value="12"/>
</dbReference>
<dbReference type="SUPFAM" id="SSF48452">
    <property type="entry name" value="TPR-like"/>
    <property type="match status" value="1"/>
</dbReference>
<feature type="repeat" description="PPR" evidence="3">
    <location>
        <begin position="274"/>
        <end position="308"/>
    </location>
</feature>
<dbReference type="PANTHER" id="PTHR47447:SF21">
    <property type="entry name" value="PENTACOTRIPEPTIDE-REPEAT REGION OF PRORP DOMAIN-CONTAINING PROTEIN"/>
    <property type="match status" value="1"/>
</dbReference>
<dbReference type="EMBL" id="JABFUD020000024">
    <property type="protein sequence ID" value="KAI5059887.1"/>
    <property type="molecule type" value="Genomic_DNA"/>
</dbReference>
<gene>
    <name evidence="5" type="ORF">GOP47_0024307</name>
</gene>
<accession>A0A9D4Z495</accession>
<evidence type="ECO:0000313" key="6">
    <source>
        <dbReference type="Proteomes" id="UP000886520"/>
    </source>
</evidence>